<dbReference type="HOGENOM" id="CLU_1232769_0_0_2"/>
<feature type="domain" description="Mop" evidence="3">
    <location>
        <begin position="157"/>
        <end position="222"/>
    </location>
</feature>
<evidence type="ECO:0000259" key="3">
    <source>
        <dbReference type="PROSITE" id="PS51866"/>
    </source>
</evidence>
<dbReference type="Proteomes" id="UP000002315">
    <property type="component" value="Chromosome"/>
</dbReference>
<evidence type="ECO:0000313" key="4">
    <source>
        <dbReference type="EMBL" id="ADP77125.1"/>
    </source>
</evidence>
<dbReference type="Pfam" id="PF03459">
    <property type="entry name" value="TOBE"/>
    <property type="match status" value="1"/>
</dbReference>
<keyword evidence="2" id="KW-0500">Molybdenum</keyword>
<dbReference type="STRING" id="523846.Mfer_0322"/>
<accession>E3GXU3</accession>
<reference evidence="4 5" key="1">
    <citation type="journal article" date="2010" name="Stand. Genomic Sci.">
        <title>Complete genome sequence of Methanothermus fervidus type strain (V24S).</title>
        <authorList>
            <person name="Anderson I."/>
            <person name="Djao O.D."/>
            <person name="Misra M."/>
            <person name="Chertkov O."/>
            <person name="Nolan M."/>
            <person name="Lucas S."/>
            <person name="Lapidus A."/>
            <person name="Del Rio T.G."/>
            <person name="Tice H."/>
            <person name="Cheng J.F."/>
            <person name="Tapia R."/>
            <person name="Han C."/>
            <person name="Goodwin L."/>
            <person name="Pitluck S."/>
            <person name="Liolios K."/>
            <person name="Ivanova N."/>
            <person name="Mavromatis K."/>
            <person name="Mikhailova N."/>
            <person name="Pati A."/>
            <person name="Brambilla E."/>
            <person name="Chen A."/>
            <person name="Palaniappan K."/>
            <person name="Land M."/>
            <person name="Hauser L."/>
            <person name="Chang Y.J."/>
            <person name="Jeffries C.D."/>
            <person name="Sikorski J."/>
            <person name="Spring S."/>
            <person name="Rohde M."/>
            <person name="Eichinger K."/>
            <person name="Huber H."/>
            <person name="Wirth R."/>
            <person name="Goker M."/>
            <person name="Detter J.C."/>
            <person name="Woyke T."/>
            <person name="Bristow J."/>
            <person name="Eisen J.A."/>
            <person name="Markowitz V."/>
            <person name="Hugenholtz P."/>
            <person name="Klenk H.P."/>
            <person name="Kyrpides N.C."/>
        </authorList>
    </citation>
    <scope>NUCLEOTIDE SEQUENCE [LARGE SCALE GENOMIC DNA]</scope>
    <source>
        <strain evidence="5">ATCC 43054 / DSM 2088 / JCM 10308 / V24 S</strain>
    </source>
</reference>
<dbReference type="InterPro" id="IPR008995">
    <property type="entry name" value="Mo/tungstate-bd_C_term_dom"/>
</dbReference>
<dbReference type="GO" id="GO:0015689">
    <property type="term" value="P:molybdate ion transport"/>
    <property type="evidence" value="ECO:0007669"/>
    <property type="project" value="InterPro"/>
</dbReference>
<dbReference type="PANTHER" id="PTHR30432">
    <property type="entry name" value="TRANSCRIPTIONAL REGULATOR MODE"/>
    <property type="match status" value="1"/>
</dbReference>
<evidence type="ECO:0000256" key="2">
    <source>
        <dbReference type="ARBA" id="ARBA00022505"/>
    </source>
</evidence>
<evidence type="ECO:0000313" key="5">
    <source>
        <dbReference type="Proteomes" id="UP000002315"/>
    </source>
</evidence>
<dbReference type="PROSITE" id="PS51866">
    <property type="entry name" value="MOP"/>
    <property type="match status" value="1"/>
</dbReference>
<proteinExistence type="predicted"/>
<protein>
    <submittedName>
        <fullName evidence="4">Putative transcriptional regulator, ModE family</fullName>
    </submittedName>
</protein>
<evidence type="ECO:0000256" key="1">
    <source>
        <dbReference type="ARBA" id="ARBA00004202"/>
    </source>
</evidence>
<dbReference type="KEGG" id="mfv:Mfer_0322"/>
<dbReference type="Gene3D" id="1.10.10.10">
    <property type="entry name" value="Winged helix-like DNA-binding domain superfamily/Winged helix DNA-binding domain"/>
    <property type="match status" value="1"/>
</dbReference>
<name>E3GXU3_METFV</name>
<dbReference type="SUPFAM" id="SSF46785">
    <property type="entry name" value="Winged helix' DNA-binding domain"/>
    <property type="match status" value="1"/>
</dbReference>
<dbReference type="SUPFAM" id="SSF50331">
    <property type="entry name" value="MOP-like"/>
    <property type="match status" value="1"/>
</dbReference>
<dbReference type="InterPro" id="IPR036388">
    <property type="entry name" value="WH-like_DNA-bd_sf"/>
</dbReference>
<dbReference type="InterPro" id="IPR051815">
    <property type="entry name" value="Molybdate_resp_trans_reg"/>
</dbReference>
<comment type="subcellular location">
    <subcellularLocation>
        <location evidence="1">Cell membrane</location>
        <topology evidence="1">Peripheral membrane protein</topology>
    </subcellularLocation>
</comment>
<dbReference type="InterPro" id="IPR036390">
    <property type="entry name" value="WH_DNA-bd_sf"/>
</dbReference>
<dbReference type="GO" id="GO:0005886">
    <property type="term" value="C:plasma membrane"/>
    <property type="evidence" value="ECO:0007669"/>
    <property type="project" value="UniProtKB-SubCell"/>
</dbReference>
<dbReference type="OrthoDB" id="70912at2157"/>
<dbReference type="InterPro" id="IPR004606">
    <property type="entry name" value="Mop_domain"/>
</dbReference>
<gene>
    <name evidence="4" type="ordered locus">Mfer_0322</name>
</gene>
<dbReference type="PANTHER" id="PTHR30432:SF1">
    <property type="entry name" value="DNA-BINDING TRANSCRIPTIONAL DUAL REGULATOR MODE"/>
    <property type="match status" value="1"/>
</dbReference>
<sequence>MRYQLQIEGKVVTIDERKIRLLRGIKRYGSIKKASENCRIPYRTALKYIKSMEDELESKIVITKRGGLGGGGKTRLTTTGERILLEYQKLNYLIKKHKHVNELEGVVKKIDKSKRLMIIGVDNIEIEVPLDPKVKEGDEVIVFIDPEDIFITLDIHKSSVRNIIKAKIVGVKVKNGIVSLKLLANNLHFFADITKYSWDKLKLDLEDEVYIGFKALSTAVIKKI</sequence>
<dbReference type="Gene3D" id="2.40.50.100">
    <property type="match status" value="1"/>
</dbReference>
<organism evidence="4 5">
    <name type="scientific">Methanothermus fervidus (strain ATCC 43054 / DSM 2088 / JCM 10308 / V24 S)</name>
    <dbReference type="NCBI Taxonomy" id="523846"/>
    <lineage>
        <taxon>Archaea</taxon>
        <taxon>Methanobacteriati</taxon>
        <taxon>Methanobacteriota</taxon>
        <taxon>Methanomada group</taxon>
        <taxon>Methanobacteria</taxon>
        <taxon>Methanobacteriales</taxon>
        <taxon>Methanothermaceae</taxon>
        <taxon>Methanothermus</taxon>
    </lineage>
</organism>
<dbReference type="AlphaFoldDB" id="E3GXU3"/>
<dbReference type="EMBL" id="CP002278">
    <property type="protein sequence ID" value="ADP77125.1"/>
    <property type="molecule type" value="Genomic_DNA"/>
</dbReference>
<dbReference type="InterPro" id="IPR005116">
    <property type="entry name" value="Transp-assoc_OB_typ1"/>
</dbReference>
<keyword evidence="5" id="KW-1185">Reference proteome</keyword>